<dbReference type="Proteomes" id="UP000030699">
    <property type="component" value="Unassembled WGS sequence"/>
</dbReference>
<dbReference type="AlphaFoldDB" id="A0A024WVE2"/>
<evidence type="ECO:0000313" key="1">
    <source>
        <dbReference type="EMBL" id="ETW50710.1"/>
    </source>
</evidence>
<reference evidence="1 2" key="2">
    <citation type="submission" date="2013-02" db="EMBL/GenBank/DDBJ databases">
        <title>The Genome Sequence of Plasmodium falciparum MaliPS096_E11.</title>
        <authorList>
            <consortium name="The Broad Institute Genome Sequencing Platform"/>
            <consortium name="The Broad Institute Genome Sequencing Center for Infectious Disease"/>
            <person name="Neafsey D."/>
            <person name="Cheeseman I."/>
            <person name="Volkman S."/>
            <person name="Adams J."/>
            <person name="Walker B."/>
            <person name="Young S.K."/>
            <person name="Zeng Q."/>
            <person name="Gargeya S."/>
            <person name="Fitzgerald M."/>
            <person name="Haas B."/>
            <person name="Abouelleil A."/>
            <person name="Alvarado L."/>
            <person name="Arachchi H.M."/>
            <person name="Berlin A.M."/>
            <person name="Chapman S.B."/>
            <person name="Dewar J."/>
            <person name="Goldberg J."/>
            <person name="Griggs A."/>
            <person name="Gujja S."/>
            <person name="Hansen M."/>
            <person name="Howarth C."/>
            <person name="Imamovic A."/>
            <person name="Larimer J."/>
            <person name="McCowan C."/>
            <person name="Murphy C."/>
            <person name="Neiman D."/>
            <person name="Pearson M."/>
            <person name="Priest M."/>
            <person name="Roberts A."/>
            <person name="Saif S."/>
            <person name="Shea T."/>
            <person name="Sisk P."/>
            <person name="Sykes S."/>
            <person name="Wortman J."/>
            <person name="Nusbaum C."/>
            <person name="Birren B."/>
        </authorList>
    </citation>
    <scope>NUCLEOTIDE SEQUENCE [LARGE SCALE GENOMIC DNA]</scope>
    <source>
        <strain evidence="1 2">MaliPS096_E11</strain>
    </source>
</reference>
<gene>
    <name evidence="1" type="ORF">PFMALIP_01251</name>
</gene>
<protein>
    <submittedName>
        <fullName evidence="1">Uncharacterized protein</fullName>
    </submittedName>
</protein>
<name>A0A024WVE2_PLAFA</name>
<accession>A0A024WVE2</accession>
<proteinExistence type="predicted"/>
<dbReference type="EMBL" id="KI925512">
    <property type="protein sequence ID" value="ETW50710.1"/>
    <property type="molecule type" value="Genomic_DNA"/>
</dbReference>
<evidence type="ECO:0000313" key="2">
    <source>
        <dbReference type="Proteomes" id="UP000030699"/>
    </source>
</evidence>
<reference evidence="1 2" key="1">
    <citation type="submission" date="2013-02" db="EMBL/GenBank/DDBJ databases">
        <title>The Genome Annotation of Plasmodium falciparum MaliPS096_E11.</title>
        <authorList>
            <consortium name="The Broad Institute Genome Sequencing Platform"/>
            <consortium name="The Broad Institute Genome Sequencing Center for Infectious Disease"/>
            <person name="Neafsey D."/>
            <person name="Hoffman S."/>
            <person name="Volkman S."/>
            <person name="Rosenthal P."/>
            <person name="Walker B."/>
            <person name="Young S.K."/>
            <person name="Zeng Q."/>
            <person name="Gargeya S."/>
            <person name="Fitzgerald M."/>
            <person name="Haas B."/>
            <person name="Abouelleil A."/>
            <person name="Allen A.W."/>
            <person name="Alvarado L."/>
            <person name="Arachchi H.M."/>
            <person name="Berlin A.M."/>
            <person name="Chapman S.B."/>
            <person name="Gainer-Dewar J."/>
            <person name="Goldberg J."/>
            <person name="Griggs A."/>
            <person name="Gujja S."/>
            <person name="Hansen M."/>
            <person name="Howarth C."/>
            <person name="Imamovic A."/>
            <person name="Ireland A."/>
            <person name="Larimer J."/>
            <person name="McCowan C."/>
            <person name="Murphy C."/>
            <person name="Pearson M."/>
            <person name="Poon T.W."/>
            <person name="Priest M."/>
            <person name="Roberts A."/>
            <person name="Saif S."/>
            <person name="Shea T."/>
            <person name="Sisk P."/>
            <person name="Sykes S."/>
            <person name="Wortman J."/>
            <person name="Nusbaum C."/>
            <person name="Birren B."/>
        </authorList>
    </citation>
    <scope>NUCLEOTIDE SEQUENCE [LARGE SCALE GENOMIC DNA]</scope>
    <source>
        <strain evidence="1 2">MaliPS096_E11</strain>
    </source>
</reference>
<sequence>MDPHARFFNHPVVLLLTTDKQKFRQKLYN</sequence>
<organism evidence="1 2">
    <name type="scientific">Plasmodium falciparum MaliPS096_E11</name>
    <dbReference type="NCBI Taxonomy" id="1036727"/>
    <lineage>
        <taxon>Eukaryota</taxon>
        <taxon>Sar</taxon>
        <taxon>Alveolata</taxon>
        <taxon>Apicomplexa</taxon>
        <taxon>Aconoidasida</taxon>
        <taxon>Haemosporida</taxon>
        <taxon>Plasmodiidae</taxon>
        <taxon>Plasmodium</taxon>
        <taxon>Plasmodium (Laverania)</taxon>
    </lineage>
</organism>